<feature type="non-terminal residue" evidence="1">
    <location>
        <position position="1"/>
    </location>
</feature>
<dbReference type="AlphaFoldDB" id="A0A8H6H9U5"/>
<dbReference type="SUPFAM" id="SSF46689">
    <property type="entry name" value="Homeodomain-like"/>
    <property type="match status" value="1"/>
</dbReference>
<proteinExistence type="predicted"/>
<gene>
    <name evidence="1" type="ORF">DFP72DRAFT_776983</name>
</gene>
<accession>A0A8H6H9U5</accession>
<dbReference type="OrthoDB" id="2994945at2759"/>
<evidence type="ECO:0000313" key="1">
    <source>
        <dbReference type="EMBL" id="KAF6742207.1"/>
    </source>
</evidence>
<evidence type="ECO:0000313" key="2">
    <source>
        <dbReference type="Proteomes" id="UP000521943"/>
    </source>
</evidence>
<keyword evidence="2" id="KW-1185">Reference proteome</keyword>
<dbReference type="Proteomes" id="UP000521943">
    <property type="component" value="Unassembled WGS sequence"/>
</dbReference>
<feature type="non-terminal residue" evidence="1">
    <location>
        <position position="163"/>
    </location>
</feature>
<dbReference type="InterPro" id="IPR009057">
    <property type="entry name" value="Homeodomain-like_sf"/>
</dbReference>
<dbReference type="EMBL" id="JACGCI010000195">
    <property type="protein sequence ID" value="KAF6742207.1"/>
    <property type="molecule type" value="Genomic_DNA"/>
</dbReference>
<reference evidence="1 2" key="1">
    <citation type="submission" date="2020-07" db="EMBL/GenBank/DDBJ databases">
        <title>Comparative genomics of pyrophilous fungi reveals a link between fire events and developmental genes.</title>
        <authorList>
            <consortium name="DOE Joint Genome Institute"/>
            <person name="Steindorff A.S."/>
            <person name="Carver A."/>
            <person name="Calhoun S."/>
            <person name="Stillman K."/>
            <person name="Liu H."/>
            <person name="Lipzen A."/>
            <person name="Pangilinan J."/>
            <person name="Labutti K."/>
            <person name="Bruns T.D."/>
            <person name="Grigoriev I.V."/>
        </authorList>
    </citation>
    <scope>NUCLEOTIDE SEQUENCE [LARGE SCALE GENOMIC DNA]</scope>
    <source>
        <strain evidence="1 2">CBS 144469</strain>
    </source>
</reference>
<organism evidence="1 2">
    <name type="scientific">Ephemerocybe angulata</name>
    <dbReference type="NCBI Taxonomy" id="980116"/>
    <lineage>
        <taxon>Eukaryota</taxon>
        <taxon>Fungi</taxon>
        <taxon>Dikarya</taxon>
        <taxon>Basidiomycota</taxon>
        <taxon>Agaricomycotina</taxon>
        <taxon>Agaricomycetes</taxon>
        <taxon>Agaricomycetidae</taxon>
        <taxon>Agaricales</taxon>
        <taxon>Agaricineae</taxon>
        <taxon>Psathyrellaceae</taxon>
        <taxon>Ephemerocybe</taxon>
    </lineage>
</organism>
<comment type="caution">
    <text evidence="1">The sequence shown here is derived from an EMBL/GenBank/DDBJ whole genome shotgun (WGS) entry which is preliminary data.</text>
</comment>
<sequence length="163" mass="19239">KISTDLKEMVLRMKDARCLPLEDICHYAQVSESTVWRAQRRKRSTGSAAPKIPFGRGRPRLLLRNDCRYLLQLARYRPTTFLDEYAARLEQFRHLPVHLSTIHRSLRRAGLSIKRIQKMAKERDPELRADFVRRIGQYDLVCLISIDEVSKDDRTYTRLWGRA</sequence>
<protein>
    <submittedName>
        <fullName evidence="1">Uncharacterized protein</fullName>
    </submittedName>
</protein>
<name>A0A8H6H9U5_9AGAR</name>